<comment type="caution">
    <text evidence="2">The sequence shown here is derived from an EMBL/GenBank/DDBJ whole genome shotgun (WGS) entry which is preliminary data.</text>
</comment>
<organism evidence="2 4">
    <name type="scientific">Phytophthora rubi</name>
    <dbReference type="NCBI Taxonomy" id="129364"/>
    <lineage>
        <taxon>Eukaryota</taxon>
        <taxon>Sar</taxon>
        <taxon>Stramenopiles</taxon>
        <taxon>Oomycota</taxon>
        <taxon>Peronosporomycetes</taxon>
        <taxon>Peronosporales</taxon>
        <taxon>Peronosporaceae</taxon>
        <taxon>Phytophthora</taxon>
    </lineage>
</organism>
<dbReference type="EMBL" id="QXFV01000643">
    <property type="protein sequence ID" value="KAE9032072.1"/>
    <property type="molecule type" value="Genomic_DNA"/>
</dbReference>
<proteinExistence type="predicted"/>
<dbReference type="EMBL" id="QXFU01000121">
    <property type="protein sequence ID" value="KAE9043482.1"/>
    <property type="molecule type" value="Genomic_DNA"/>
</dbReference>
<accession>A0A6A3NPC5</accession>
<dbReference type="OrthoDB" id="98009at2759"/>
<dbReference type="Proteomes" id="UP000435112">
    <property type="component" value="Unassembled WGS sequence"/>
</dbReference>
<evidence type="ECO:0000313" key="3">
    <source>
        <dbReference type="Proteomes" id="UP000429607"/>
    </source>
</evidence>
<evidence type="ECO:0000313" key="1">
    <source>
        <dbReference type="EMBL" id="KAE9032072.1"/>
    </source>
</evidence>
<reference evidence="3 4" key="1">
    <citation type="submission" date="2018-09" db="EMBL/GenBank/DDBJ databases">
        <title>Genomic investigation of the strawberry pathogen Phytophthora fragariae indicates pathogenicity is determined by transcriptional variation in three key races.</title>
        <authorList>
            <person name="Adams T.M."/>
            <person name="Armitage A.D."/>
            <person name="Sobczyk M.K."/>
            <person name="Bates H.J."/>
            <person name="Dunwell J.M."/>
            <person name="Nellist C.F."/>
            <person name="Harrison R.J."/>
        </authorList>
    </citation>
    <scope>NUCLEOTIDE SEQUENCE [LARGE SCALE GENOMIC DNA]</scope>
    <source>
        <strain evidence="1 3">SCRP249</strain>
        <strain evidence="2 4">SCRP324</strain>
    </source>
</reference>
<evidence type="ECO:0008006" key="5">
    <source>
        <dbReference type="Google" id="ProtNLM"/>
    </source>
</evidence>
<dbReference type="InterPro" id="IPR029058">
    <property type="entry name" value="AB_hydrolase_fold"/>
</dbReference>
<evidence type="ECO:0000313" key="4">
    <source>
        <dbReference type="Proteomes" id="UP000435112"/>
    </source>
</evidence>
<gene>
    <name evidence="1" type="ORF">PR001_g10766</name>
    <name evidence="2" type="ORF">PR002_g3307</name>
</gene>
<dbReference type="SUPFAM" id="SSF53474">
    <property type="entry name" value="alpha/beta-Hydrolases"/>
    <property type="match status" value="1"/>
</dbReference>
<sequence length="46" mass="4978">MHLNGYNYAKAVLDWALENFPDPELLVIGGYSAGSLGAQIWLAKVA</sequence>
<evidence type="ECO:0000313" key="2">
    <source>
        <dbReference type="EMBL" id="KAE9043482.1"/>
    </source>
</evidence>
<name>A0A6A3NPC5_9STRA</name>
<protein>
    <recommendedName>
        <fullName evidence="5">Fungal lipase-like domain-containing protein</fullName>
    </recommendedName>
</protein>
<dbReference type="AlphaFoldDB" id="A0A6A3NPC5"/>
<dbReference type="Proteomes" id="UP000429607">
    <property type="component" value="Unassembled WGS sequence"/>
</dbReference>